<organism evidence="7 8">
    <name type="scientific">Citricoccus nitrophenolicus</name>
    <dbReference type="NCBI Taxonomy" id="863575"/>
    <lineage>
        <taxon>Bacteria</taxon>
        <taxon>Bacillati</taxon>
        <taxon>Actinomycetota</taxon>
        <taxon>Actinomycetes</taxon>
        <taxon>Micrococcales</taxon>
        <taxon>Micrococcaceae</taxon>
        <taxon>Citricoccus</taxon>
    </lineage>
</organism>
<comment type="caution">
    <text evidence="7">The sequence shown here is derived from an EMBL/GenBank/DDBJ whole genome shotgun (WGS) entry which is preliminary data.</text>
</comment>
<dbReference type="Gene3D" id="3.30.1490.20">
    <property type="entry name" value="ATP-grasp fold, A domain"/>
    <property type="match status" value="1"/>
</dbReference>
<gene>
    <name evidence="4 5" type="primary">purK</name>
    <name evidence="7" type="ORF">ABDK96_12160</name>
</gene>
<accession>A0ABV0IK25</accession>
<comment type="function">
    <text evidence="5">Catalyzes the ATP-dependent conversion of 5-aminoimidazole ribonucleotide (AIR) and HCO(3)- to N5-carboxyaminoimidazole ribonucleotide (N5-CAIR).</text>
</comment>
<dbReference type="PROSITE" id="PS50975">
    <property type="entry name" value="ATP_GRASP"/>
    <property type="match status" value="1"/>
</dbReference>
<evidence type="ECO:0000256" key="2">
    <source>
        <dbReference type="ARBA" id="ARBA00022755"/>
    </source>
</evidence>
<dbReference type="EC" id="6.3.4.18" evidence="4 5"/>
<keyword evidence="3 4" id="KW-0067">ATP-binding</keyword>
<dbReference type="InterPro" id="IPR013815">
    <property type="entry name" value="ATP_grasp_subdomain_1"/>
</dbReference>
<comment type="function">
    <text evidence="4">Catalyzes the ATP-dependent conversion of 5-aminoimidazole ribonucleotide (AIR) and HCO(3)(-) to N5-carboxyaminoimidazole ribonucleotide (N5-CAIR).</text>
</comment>
<comment type="subunit">
    <text evidence="4 5">Homodimer.</text>
</comment>
<evidence type="ECO:0000256" key="4">
    <source>
        <dbReference type="HAMAP-Rule" id="MF_01928"/>
    </source>
</evidence>
<dbReference type="InterPro" id="IPR005875">
    <property type="entry name" value="PurK"/>
</dbReference>
<dbReference type="Gene3D" id="3.40.50.20">
    <property type="match status" value="1"/>
</dbReference>
<comment type="caution">
    <text evidence="4">Lacks conserved residue(s) required for the propagation of feature annotation.</text>
</comment>
<dbReference type="InterPro" id="IPR016185">
    <property type="entry name" value="PreATP-grasp_dom_sf"/>
</dbReference>
<feature type="binding site" evidence="4">
    <location>
        <position position="102"/>
    </location>
    <ligand>
        <name>ATP</name>
        <dbReference type="ChEBI" id="CHEBI:30616"/>
    </ligand>
</feature>
<evidence type="ECO:0000256" key="1">
    <source>
        <dbReference type="ARBA" id="ARBA00022741"/>
    </source>
</evidence>
<dbReference type="NCBIfam" id="NF004680">
    <property type="entry name" value="PRK06019.1-6"/>
    <property type="match status" value="1"/>
</dbReference>
<keyword evidence="8" id="KW-1185">Reference proteome</keyword>
<dbReference type="Pfam" id="PF02222">
    <property type="entry name" value="ATP-grasp"/>
    <property type="match status" value="1"/>
</dbReference>
<dbReference type="SUPFAM" id="SSF56059">
    <property type="entry name" value="Glutathione synthetase ATP-binding domain-like"/>
    <property type="match status" value="1"/>
</dbReference>
<feature type="binding site" evidence="4">
    <location>
        <begin position="271"/>
        <end position="272"/>
    </location>
    <ligand>
        <name>ATP</name>
        <dbReference type="ChEBI" id="CHEBI:30616"/>
    </ligand>
</feature>
<reference evidence="7 8" key="1">
    <citation type="submission" date="2024-05" db="EMBL/GenBank/DDBJ databases">
        <authorList>
            <person name="Yi C."/>
        </authorList>
    </citation>
    <scope>NUCLEOTIDE SEQUENCE [LARGE SCALE GENOMIC DNA]</scope>
    <source>
        <strain evidence="7 8">XS13</strain>
    </source>
</reference>
<feature type="domain" description="ATP-grasp" evidence="6">
    <location>
        <begin position="106"/>
        <end position="301"/>
    </location>
</feature>
<comment type="pathway">
    <text evidence="4 5">Purine metabolism; IMP biosynthesis via de novo pathway; 5-amino-1-(5-phospho-D-ribosyl)imidazole-4-carboxylate from 5-amino-1-(5-phospho-D-ribosyl)imidazole (N5-CAIR route): step 1/2.</text>
</comment>
<proteinExistence type="inferred from homology"/>
<dbReference type="SUPFAM" id="SSF51246">
    <property type="entry name" value="Rudiment single hybrid motif"/>
    <property type="match status" value="1"/>
</dbReference>
<feature type="binding site" evidence="4">
    <location>
        <position position="142"/>
    </location>
    <ligand>
        <name>ATP</name>
        <dbReference type="ChEBI" id="CHEBI:30616"/>
    </ligand>
</feature>
<dbReference type="InterPro" id="IPR040686">
    <property type="entry name" value="PurK_C"/>
</dbReference>
<dbReference type="InterPro" id="IPR011054">
    <property type="entry name" value="Rudment_hybrid_motif"/>
</dbReference>
<dbReference type="InterPro" id="IPR054350">
    <property type="entry name" value="PurT/PurK_preATP-grasp"/>
</dbReference>
<evidence type="ECO:0000256" key="3">
    <source>
        <dbReference type="ARBA" id="ARBA00022840"/>
    </source>
</evidence>
<dbReference type="Pfam" id="PF22660">
    <property type="entry name" value="RS_preATP-grasp-like"/>
    <property type="match status" value="1"/>
</dbReference>
<dbReference type="SUPFAM" id="SSF52440">
    <property type="entry name" value="PreATP-grasp domain"/>
    <property type="match status" value="1"/>
</dbReference>
<dbReference type="Gene3D" id="3.30.470.20">
    <property type="entry name" value="ATP-grasp fold, B domain"/>
    <property type="match status" value="1"/>
</dbReference>
<keyword evidence="2 4" id="KW-0658">Purine biosynthesis</keyword>
<name>A0ABV0IK25_9MICC</name>
<keyword evidence="1 4" id="KW-0547">Nucleotide-binding</keyword>
<feature type="binding site" evidence="4">
    <location>
        <begin position="183"/>
        <end position="186"/>
    </location>
    <ligand>
        <name>ATP</name>
        <dbReference type="ChEBI" id="CHEBI:30616"/>
    </ligand>
</feature>
<dbReference type="Pfam" id="PF17769">
    <property type="entry name" value="PurK_C"/>
    <property type="match status" value="1"/>
</dbReference>
<comment type="similarity">
    <text evidence="4 5">Belongs to the PurK/PurT family.</text>
</comment>
<dbReference type="HAMAP" id="MF_01928">
    <property type="entry name" value="PurK"/>
    <property type="match status" value="1"/>
</dbReference>
<comment type="catalytic activity">
    <reaction evidence="4 5">
        <text>5-amino-1-(5-phospho-beta-D-ribosyl)imidazole + hydrogencarbonate + ATP = 5-carboxyamino-1-(5-phospho-D-ribosyl)imidazole + ADP + phosphate + 2 H(+)</text>
        <dbReference type="Rhea" id="RHEA:19317"/>
        <dbReference type="ChEBI" id="CHEBI:15378"/>
        <dbReference type="ChEBI" id="CHEBI:17544"/>
        <dbReference type="ChEBI" id="CHEBI:30616"/>
        <dbReference type="ChEBI" id="CHEBI:43474"/>
        <dbReference type="ChEBI" id="CHEBI:58730"/>
        <dbReference type="ChEBI" id="CHEBI:137981"/>
        <dbReference type="ChEBI" id="CHEBI:456216"/>
        <dbReference type="EC" id="6.3.4.18"/>
    </reaction>
</comment>
<feature type="binding site" evidence="4">
    <location>
        <position position="191"/>
    </location>
    <ligand>
        <name>ATP</name>
        <dbReference type="ChEBI" id="CHEBI:30616"/>
    </ligand>
</feature>
<dbReference type="EMBL" id="JBDXMX010000005">
    <property type="protein sequence ID" value="MEO9248435.1"/>
    <property type="molecule type" value="Genomic_DNA"/>
</dbReference>
<dbReference type="InterPro" id="IPR003135">
    <property type="entry name" value="ATP-grasp_carboxylate-amine"/>
</dbReference>
<evidence type="ECO:0000313" key="7">
    <source>
        <dbReference type="EMBL" id="MEO9248435.1"/>
    </source>
</evidence>
<protein>
    <recommendedName>
        <fullName evidence="4 5">N5-carboxyaminoimidazole ribonucleotide synthase</fullName>
        <shortName evidence="4 5">N5-CAIR synthase</shortName>
        <ecNumber evidence="4 5">6.3.4.18</ecNumber>
    </recommendedName>
    <alternativeName>
        <fullName evidence="4 5">5-(carboxyamino)imidazole ribonucleotide synthetase</fullName>
    </alternativeName>
</protein>
<evidence type="ECO:0000259" key="6">
    <source>
        <dbReference type="PROSITE" id="PS50975"/>
    </source>
</evidence>
<dbReference type="GO" id="GO:0034028">
    <property type="term" value="F:5-(carboxyamino)imidazole ribonucleotide synthase activity"/>
    <property type="evidence" value="ECO:0007669"/>
    <property type="project" value="UniProtKB-EC"/>
</dbReference>
<keyword evidence="4 5" id="KW-0436">Ligase</keyword>
<sequence>MSFPVIGVIGGGQLARMMAPAATALGVRLKVLAEGPDVSATTAAPHTVGDYRDLQTLRDFAAGADVVTFDHEHVPAEHLEALLADGVNLQPGPNALQYAQDKLLMRAACERLGLPNPAWAAVSTVAELIGFGERQGWPVVLKTPRGGYDGKGVRVVRSAAEAESCGDWFELVSPTGFEALLAEEMVGFSRELSAQVARSPSGQTVPYPVVESVQTDGVCDVVTAPAPDLDTGIARAAQDAAVALADGLGVTGMLAVELFETPGVGPGFMVNELAMRPHNSGHWSMDGAVTGQFEQHLRAVLDLPLGSTEPRGAFTVMKNYLGGANQDLYAAFPAAMAAHPETKIHAYGKSVRPGRKIGHVNVTAARPEDLGAARRAAEGAAAIISEGPAGHAGHQEQS</sequence>
<dbReference type="PANTHER" id="PTHR11609">
    <property type="entry name" value="PURINE BIOSYNTHESIS PROTEIN 6/7, PUR6/7"/>
    <property type="match status" value="1"/>
</dbReference>
<evidence type="ECO:0000256" key="5">
    <source>
        <dbReference type="RuleBase" id="RU361200"/>
    </source>
</evidence>
<dbReference type="InterPro" id="IPR011761">
    <property type="entry name" value="ATP-grasp"/>
</dbReference>
<dbReference type="NCBIfam" id="TIGR01161">
    <property type="entry name" value="purK"/>
    <property type="match status" value="1"/>
</dbReference>
<dbReference type="PANTHER" id="PTHR11609:SF5">
    <property type="entry name" value="PHOSPHORIBOSYLAMINOIMIDAZOLE CARBOXYLASE"/>
    <property type="match status" value="1"/>
</dbReference>
<evidence type="ECO:0000313" key="8">
    <source>
        <dbReference type="Proteomes" id="UP001484097"/>
    </source>
</evidence>
<dbReference type="NCBIfam" id="NF004679">
    <property type="entry name" value="PRK06019.1-5"/>
    <property type="match status" value="1"/>
</dbReference>
<dbReference type="Proteomes" id="UP001484097">
    <property type="component" value="Unassembled WGS sequence"/>
</dbReference>
<dbReference type="RefSeq" id="WP_347921050.1">
    <property type="nucleotide sequence ID" value="NZ_JBDXMX010000005.1"/>
</dbReference>